<keyword evidence="4" id="KW-1185">Reference proteome</keyword>
<evidence type="ECO:0000256" key="2">
    <source>
        <dbReference type="SAM" id="MobiDB-lite"/>
    </source>
</evidence>
<accession>A0ABN7WBK5</accession>
<feature type="non-terminal residue" evidence="3">
    <location>
        <position position="1"/>
    </location>
</feature>
<name>A0ABN7WBK5_GIGMA</name>
<comment type="caution">
    <text evidence="3">The sequence shown here is derived from an EMBL/GenBank/DDBJ whole genome shotgun (WGS) entry which is preliminary data.</text>
</comment>
<sequence>PAKEQKAQHNSPPSNRPKNVSYVETEYENKAEEQEEIVKEAKLKQSELQKEKALRTKAQQYQKSIVVAEEVPIDVETVQYPRLKL</sequence>
<gene>
    <name evidence="3" type="ORF">GMARGA_LOCUS28843</name>
</gene>
<protein>
    <submittedName>
        <fullName evidence="3">31113_t:CDS:1</fullName>
    </submittedName>
</protein>
<feature type="compositionally biased region" description="Polar residues" evidence="2">
    <location>
        <begin position="8"/>
        <end position="18"/>
    </location>
</feature>
<organism evidence="3 4">
    <name type="scientific">Gigaspora margarita</name>
    <dbReference type="NCBI Taxonomy" id="4874"/>
    <lineage>
        <taxon>Eukaryota</taxon>
        <taxon>Fungi</taxon>
        <taxon>Fungi incertae sedis</taxon>
        <taxon>Mucoromycota</taxon>
        <taxon>Glomeromycotina</taxon>
        <taxon>Glomeromycetes</taxon>
        <taxon>Diversisporales</taxon>
        <taxon>Gigasporaceae</taxon>
        <taxon>Gigaspora</taxon>
    </lineage>
</organism>
<evidence type="ECO:0000313" key="4">
    <source>
        <dbReference type="Proteomes" id="UP000789901"/>
    </source>
</evidence>
<evidence type="ECO:0000313" key="3">
    <source>
        <dbReference type="EMBL" id="CAG8825432.1"/>
    </source>
</evidence>
<feature type="coiled-coil region" evidence="1">
    <location>
        <begin position="24"/>
        <end position="51"/>
    </location>
</feature>
<proteinExistence type="predicted"/>
<evidence type="ECO:0000256" key="1">
    <source>
        <dbReference type="SAM" id="Coils"/>
    </source>
</evidence>
<dbReference type="EMBL" id="CAJVQB010037658">
    <property type="protein sequence ID" value="CAG8825432.1"/>
    <property type="molecule type" value="Genomic_DNA"/>
</dbReference>
<dbReference type="Proteomes" id="UP000789901">
    <property type="component" value="Unassembled WGS sequence"/>
</dbReference>
<feature type="region of interest" description="Disordered" evidence="2">
    <location>
        <begin position="1"/>
        <end position="22"/>
    </location>
</feature>
<reference evidence="3 4" key="1">
    <citation type="submission" date="2021-06" db="EMBL/GenBank/DDBJ databases">
        <authorList>
            <person name="Kallberg Y."/>
            <person name="Tangrot J."/>
            <person name="Rosling A."/>
        </authorList>
    </citation>
    <scope>NUCLEOTIDE SEQUENCE [LARGE SCALE GENOMIC DNA]</scope>
    <source>
        <strain evidence="3 4">120-4 pot B 10/14</strain>
    </source>
</reference>
<keyword evidence="1" id="KW-0175">Coiled coil</keyword>